<gene>
    <name evidence="16" type="ORF">FA15DRAFT_670425</name>
</gene>
<keyword evidence="3" id="KW-0813">Transport</keyword>
<dbReference type="Pfam" id="PF07653">
    <property type="entry name" value="SH3_2"/>
    <property type="match status" value="1"/>
</dbReference>
<dbReference type="GO" id="GO:0016560">
    <property type="term" value="P:protein import into peroxisome matrix, docking"/>
    <property type="evidence" value="ECO:0007669"/>
    <property type="project" value="InterPro"/>
</dbReference>
<dbReference type="InterPro" id="IPR035463">
    <property type="entry name" value="Pex13"/>
</dbReference>
<evidence type="ECO:0000256" key="1">
    <source>
        <dbReference type="ARBA" id="ARBA00006033"/>
    </source>
</evidence>
<evidence type="ECO:0000259" key="15">
    <source>
        <dbReference type="PROSITE" id="PS50002"/>
    </source>
</evidence>
<dbReference type="GO" id="GO:0005778">
    <property type="term" value="C:peroxisomal membrane"/>
    <property type="evidence" value="ECO:0007669"/>
    <property type="project" value="UniProtKB-SubCell"/>
</dbReference>
<keyword evidence="9" id="KW-0576">Peroxisome</keyword>
<keyword evidence="5" id="KW-0653">Protein transport</keyword>
<evidence type="ECO:0000256" key="2">
    <source>
        <dbReference type="ARBA" id="ARBA00022443"/>
    </source>
</evidence>
<dbReference type="STRING" id="230819.A0A5C3KSD9"/>
<keyword evidence="2 13" id="KW-0728">SH3 domain</keyword>
<dbReference type="Pfam" id="PF04088">
    <property type="entry name" value="Peroxin-13_N"/>
    <property type="match status" value="1"/>
</dbReference>
<evidence type="ECO:0000256" key="10">
    <source>
        <dbReference type="ARBA" id="ARBA00029693"/>
    </source>
</evidence>
<evidence type="ECO:0000313" key="16">
    <source>
        <dbReference type="EMBL" id="TFK23500.1"/>
    </source>
</evidence>
<feature type="region of interest" description="Disordered" evidence="14">
    <location>
        <begin position="1"/>
        <end position="74"/>
    </location>
</feature>
<dbReference type="InterPro" id="IPR036028">
    <property type="entry name" value="SH3-like_dom_sf"/>
</dbReference>
<dbReference type="GO" id="GO:1990429">
    <property type="term" value="C:peroxisomal importomer complex"/>
    <property type="evidence" value="ECO:0007669"/>
    <property type="project" value="TreeGrafter"/>
</dbReference>
<name>A0A5C3KSD9_COPMA</name>
<dbReference type="SMART" id="SM00326">
    <property type="entry name" value="SH3"/>
    <property type="match status" value="1"/>
</dbReference>
<feature type="compositionally biased region" description="Polar residues" evidence="14">
    <location>
        <begin position="63"/>
        <end position="72"/>
    </location>
</feature>
<evidence type="ECO:0000256" key="6">
    <source>
        <dbReference type="ARBA" id="ARBA00022989"/>
    </source>
</evidence>
<keyword evidence="6" id="KW-1133">Transmembrane helix</keyword>
<keyword evidence="4" id="KW-0812">Transmembrane</keyword>
<comment type="subcellular location">
    <subcellularLocation>
        <location evidence="12">Peroxisome membrane</location>
    </subcellularLocation>
</comment>
<protein>
    <recommendedName>
        <fullName evidence="11">Peroxisomal membrane protein PEX13</fullName>
    </recommendedName>
    <alternativeName>
        <fullName evidence="10">Peroxin-13</fullName>
    </alternativeName>
</protein>
<dbReference type="CDD" id="cd11771">
    <property type="entry name" value="SH3_Pex13p_fungal"/>
    <property type="match status" value="1"/>
</dbReference>
<feature type="compositionally biased region" description="Low complexity" evidence="14">
    <location>
        <begin position="13"/>
        <end position="41"/>
    </location>
</feature>
<dbReference type="PANTHER" id="PTHR19332:SF1">
    <property type="entry name" value="PEROXISOMAL MEMBRANE PROTEIN PEX13"/>
    <property type="match status" value="1"/>
</dbReference>
<feature type="domain" description="SH3" evidence="15">
    <location>
        <begin position="344"/>
        <end position="418"/>
    </location>
</feature>
<accession>A0A5C3KSD9</accession>
<dbReference type="InterPro" id="IPR001452">
    <property type="entry name" value="SH3_domain"/>
</dbReference>
<evidence type="ECO:0000313" key="17">
    <source>
        <dbReference type="Proteomes" id="UP000307440"/>
    </source>
</evidence>
<sequence>MVSPPKPWERNGAAATAATSSSVPTSAPTTSSVSQSTPASAILGGANASSSSQLPSVPERPTSFATPAASLTSPYSSGYSPYSRFGNTASYGGMGTMGSMGSYGGSYGGMGSYGGYGGIGSYGGGLGSYGGMGGYGGMGSYGGLGSYGGGMYGGGYGMGGMMGQNGMPVGPDGQPLPPSLTQTLESTTAHTFQLLHSIVQTFSGVAQMIESTFMATHSSFFAMVGVVDQFGQLRNALGSVLGLFGLLRWMKNTITGRSDQGTINRKEFKDFVNGRPVQGPSGSVPNAPKASKKPIIFFLLAILGIPYAMSKLVRMLNERAQAQAGQLPNGQHVPGQPLPPLDPSQLTFARAKYPFTPSNPNELALKEDEIVAIMGKLDPTTGMEVDPRLEVEGEWWKGRTREGTEGWFPRKWVEVLERRKPLEAPNNGNAA</sequence>
<keyword evidence="7" id="KW-0811">Translocation</keyword>
<dbReference type="PROSITE" id="PS50002">
    <property type="entry name" value="SH3"/>
    <property type="match status" value="1"/>
</dbReference>
<dbReference type="OrthoDB" id="10037838at2759"/>
<evidence type="ECO:0000256" key="3">
    <source>
        <dbReference type="ARBA" id="ARBA00022448"/>
    </source>
</evidence>
<dbReference type="PANTHER" id="PTHR19332">
    <property type="entry name" value="PEROXISOMAL MEMBRANE PROTEIN PEX13"/>
    <property type="match status" value="1"/>
</dbReference>
<evidence type="ECO:0000256" key="8">
    <source>
        <dbReference type="ARBA" id="ARBA00023136"/>
    </source>
</evidence>
<reference evidence="16 17" key="1">
    <citation type="journal article" date="2019" name="Nat. Ecol. Evol.">
        <title>Megaphylogeny resolves global patterns of mushroom evolution.</title>
        <authorList>
            <person name="Varga T."/>
            <person name="Krizsan K."/>
            <person name="Foldi C."/>
            <person name="Dima B."/>
            <person name="Sanchez-Garcia M."/>
            <person name="Sanchez-Ramirez S."/>
            <person name="Szollosi G.J."/>
            <person name="Szarkandi J.G."/>
            <person name="Papp V."/>
            <person name="Albert L."/>
            <person name="Andreopoulos W."/>
            <person name="Angelini C."/>
            <person name="Antonin V."/>
            <person name="Barry K.W."/>
            <person name="Bougher N.L."/>
            <person name="Buchanan P."/>
            <person name="Buyck B."/>
            <person name="Bense V."/>
            <person name="Catcheside P."/>
            <person name="Chovatia M."/>
            <person name="Cooper J."/>
            <person name="Damon W."/>
            <person name="Desjardin D."/>
            <person name="Finy P."/>
            <person name="Geml J."/>
            <person name="Haridas S."/>
            <person name="Hughes K."/>
            <person name="Justo A."/>
            <person name="Karasinski D."/>
            <person name="Kautmanova I."/>
            <person name="Kiss B."/>
            <person name="Kocsube S."/>
            <person name="Kotiranta H."/>
            <person name="LaButti K.M."/>
            <person name="Lechner B.E."/>
            <person name="Liimatainen K."/>
            <person name="Lipzen A."/>
            <person name="Lukacs Z."/>
            <person name="Mihaltcheva S."/>
            <person name="Morgado L.N."/>
            <person name="Niskanen T."/>
            <person name="Noordeloos M.E."/>
            <person name="Ohm R.A."/>
            <person name="Ortiz-Santana B."/>
            <person name="Ovrebo C."/>
            <person name="Racz N."/>
            <person name="Riley R."/>
            <person name="Savchenko A."/>
            <person name="Shiryaev A."/>
            <person name="Soop K."/>
            <person name="Spirin V."/>
            <person name="Szebenyi C."/>
            <person name="Tomsovsky M."/>
            <person name="Tulloss R.E."/>
            <person name="Uehling J."/>
            <person name="Grigoriev I.V."/>
            <person name="Vagvolgyi C."/>
            <person name="Papp T."/>
            <person name="Martin F.M."/>
            <person name="Miettinen O."/>
            <person name="Hibbett D.S."/>
            <person name="Nagy L.G."/>
        </authorList>
    </citation>
    <scope>NUCLEOTIDE SEQUENCE [LARGE SCALE GENOMIC DNA]</scope>
    <source>
        <strain evidence="16 17">CBS 121175</strain>
    </source>
</reference>
<comment type="similarity">
    <text evidence="1">Belongs to the peroxin-13 family.</text>
</comment>
<evidence type="ECO:0000256" key="13">
    <source>
        <dbReference type="PROSITE-ProRule" id="PRU00192"/>
    </source>
</evidence>
<evidence type="ECO:0000256" key="5">
    <source>
        <dbReference type="ARBA" id="ARBA00022927"/>
    </source>
</evidence>
<evidence type="ECO:0000256" key="4">
    <source>
        <dbReference type="ARBA" id="ARBA00022692"/>
    </source>
</evidence>
<dbReference type="Proteomes" id="UP000307440">
    <property type="component" value="Unassembled WGS sequence"/>
</dbReference>
<keyword evidence="8" id="KW-0472">Membrane</keyword>
<dbReference type="AlphaFoldDB" id="A0A5C3KSD9"/>
<evidence type="ECO:0000256" key="7">
    <source>
        <dbReference type="ARBA" id="ARBA00023010"/>
    </source>
</evidence>
<evidence type="ECO:0000256" key="11">
    <source>
        <dbReference type="ARBA" id="ARBA00034535"/>
    </source>
</evidence>
<keyword evidence="17" id="KW-1185">Reference proteome</keyword>
<organism evidence="16 17">
    <name type="scientific">Coprinopsis marcescibilis</name>
    <name type="common">Agaric fungus</name>
    <name type="synonym">Psathyrella marcescibilis</name>
    <dbReference type="NCBI Taxonomy" id="230819"/>
    <lineage>
        <taxon>Eukaryota</taxon>
        <taxon>Fungi</taxon>
        <taxon>Dikarya</taxon>
        <taxon>Basidiomycota</taxon>
        <taxon>Agaricomycotina</taxon>
        <taxon>Agaricomycetes</taxon>
        <taxon>Agaricomycetidae</taxon>
        <taxon>Agaricales</taxon>
        <taxon>Agaricineae</taxon>
        <taxon>Psathyrellaceae</taxon>
        <taxon>Coprinopsis</taxon>
    </lineage>
</organism>
<dbReference type="EMBL" id="ML210217">
    <property type="protein sequence ID" value="TFK23500.1"/>
    <property type="molecule type" value="Genomic_DNA"/>
</dbReference>
<dbReference type="SUPFAM" id="SSF50044">
    <property type="entry name" value="SH3-domain"/>
    <property type="match status" value="1"/>
</dbReference>
<evidence type="ECO:0000256" key="9">
    <source>
        <dbReference type="ARBA" id="ARBA00023140"/>
    </source>
</evidence>
<evidence type="ECO:0000256" key="12">
    <source>
        <dbReference type="ARBA" id="ARBA00046271"/>
    </source>
</evidence>
<proteinExistence type="inferred from homology"/>
<dbReference type="Gene3D" id="2.30.30.40">
    <property type="entry name" value="SH3 Domains"/>
    <property type="match status" value="1"/>
</dbReference>
<evidence type="ECO:0000256" key="14">
    <source>
        <dbReference type="SAM" id="MobiDB-lite"/>
    </source>
</evidence>
<dbReference type="InterPro" id="IPR007223">
    <property type="entry name" value="Peroxin-13_N"/>
</dbReference>